<feature type="region of interest" description="Disordered" evidence="1">
    <location>
        <begin position="33"/>
        <end position="56"/>
    </location>
</feature>
<dbReference type="Proteomes" id="UP000317327">
    <property type="component" value="Unassembled WGS sequence"/>
</dbReference>
<name>A0ABD7RZM6_ECTME</name>
<accession>A0ABD7RZM6</accession>
<proteinExistence type="predicted"/>
<evidence type="ECO:0000256" key="1">
    <source>
        <dbReference type="SAM" id="MobiDB-lite"/>
    </source>
</evidence>
<comment type="caution">
    <text evidence="2">The sequence shown here is derived from an EMBL/GenBank/DDBJ whole genome shotgun (WGS) entry which is preliminary data.</text>
</comment>
<organism evidence="2 3">
    <name type="scientific">Ectopseudomonas mendocina</name>
    <name type="common">Pseudomonas mendocina</name>
    <dbReference type="NCBI Taxonomy" id="300"/>
    <lineage>
        <taxon>Bacteria</taxon>
        <taxon>Pseudomonadati</taxon>
        <taxon>Pseudomonadota</taxon>
        <taxon>Gammaproteobacteria</taxon>
        <taxon>Pseudomonadales</taxon>
        <taxon>Pseudomonadaceae</taxon>
        <taxon>Ectopseudomonas</taxon>
    </lineage>
</organism>
<evidence type="ECO:0000313" key="2">
    <source>
        <dbReference type="EMBL" id="TRO19425.1"/>
    </source>
</evidence>
<protein>
    <submittedName>
        <fullName evidence="2">Uncharacterized protein</fullName>
    </submittedName>
</protein>
<evidence type="ECO:0000313" key="3">
    <source>
        <dbReference type="Proteomes" id="UP000317327"/>
    </source>
</evidence>
<reference evidence="2 3" key="1">
    <citation type="submission" date="2019-01" db="EMBL/GenBank/DDBJ databases">
        <title>Whole genome shotgun sequencing of Pseudomonas spp. isolated by its ability to degrade furfural.</title>
        <authorList>
            <person name="Donoso R."/>
            <person name="Farkas C."/>
            <person name="Villegas P."/>
            <person name="Gonzales-Toro F."/>
            <person name="Guajardo-Parra M."/>
            <person name="Araya-Nail M."/>
            <person name="Morgante V."/>
            <person name="Perez-Pantoja D."/>
        </authorList>
    </citation>
    <scope>NUCLEOTIDE SEQUENCE [LARGE SCALE GENOMIC DNA]</scope>
    <source>
        <strain evidence="2 3">VN231</strain>
    </source>
</reference>
<dbReference type="RefSeq" id="WP_143500968.1">
    <property type="nucleotide sequence ID" value="NZ_SCFV01000003.1"/>
</dbReference>
<dbReference type="AlphaFoldDB" id="A0ABD7RZM6"/>
<gene>
    <name evidence="2" type="ORF">EQ836_07835</name>
</gene>
<sequence>MTPTPHFRSHAEQQAALGCAAQLDPEKHPRRFARQQAREKFRPTKRCPQPASDDRTPALLEKARAVTHLGIVEAARALGVSRGVLNRLRDDYGLDFSQPAGRSGASRVKALAGANPTMKELAEAAGLTYNHTYKLCKLHGIEPGVPYGKAAEGS</sequence>
<dbReference type="EMBL" id="SCFV01000003">
    <property type="protein sequence ID" value="TRO19425.1"/>
    <property type="molecule type" value="Genomic_DNA"/>
</dbReference>